<keyword evidence="7" id="KW-1185">Reference proteome</keyword>
<dbReference type="PROSITE" id="PS01013">
    <property type="entry name" value="OSBP"/>
    <property type="match status" value="1"/>
</dbReference>
<dbReference type="PANTHER" id="PTHR10972:SF209">
    <property type="entry name" value="OXYSTEROL-BINDING PROTEIN"/>
    <property type="match status" value="1"/>
</dbReference>
<dbReference type="Pfam" id="PF01237">
    <property type="entry name" value="Oxysterol_BP"/>
    <property type="match status" value="1"/>
</dbReference>
<dbReference type="GO" id="GO:0097038">
    <property type="term" value="C:perinuclear endoplasmic reticulum"/>
    <property type="evidence" value="ECO:0007669"/>
    <property type="project" value="TreeGrafter"/>
</dbReference>
<dbReference type="InterPro" id="IPR018494">
    <property type="entry name" value="Oxysterol-bd_CS"/>
</dbReference>
<protein>
    <recommendedName>
        <fullName evidence="4">Oxysterol-binding protein</fullName>
    </recommendedName>
</protein>
<gene>
    <name evidence="6" type="ORF">SBAD_LOCUS3847</name>
</gene>
<keyword evidence="2" id="KW-0446">Lipid-binding</keyword>
<evidence type="ECO:0000256" key="1">
    <source>
        <dbReference type="ARBA" id="ARBA00008842"/>
    </source>
</evidence>
<feature type="compositionally biased region" description="Basic and acidic residues" evidence="5">
    <location>
        <begin position="412"/>
        <end position="438"/>
    </location>
</feature>
<keyword evidence="4" id="KW-0813">Transport</keyword>
<dbReference type="EMBL" id="UZAM01007987">
    <property type="protein sequence ID" value="VDP02561.1"/>
    <property type="molecule type" value="Genomic_DNA"/>
</dbReference>
<feature type="region of interest" description="Disordered" evidence="5">
    <location>
        <begin position="412"/>
        <end position="454"/>
    </location>
</feature>
<dbReference type="AlphaFoldDB" id="A0A3P7ZSD3"/>
<proteinExistence type="inferred from homology"/>
<evidence type="ECO:0000313" key="6">
    <source>
        <dbReference type="EMBL" id="VDP02561.1"/>
    </source>
</evidence>
<dbReference type="InterPro" id="IPR037239">
    <property type="entry name" value="OSBP_sf"/>
</dbReference>
<dbReference type="SUPFAM" id="SSF144000">
    <property type="entry name" value="Oxysterol-binding protein-like"/>
    <property type="match status" value="1"/>
</dbReference>
<dbReference type="OrthoDB" id="416222at2759"/>
<dbReference type="GO" id="GO:0032934">
    <property type="term" value="F:sterol binding"/>
    <property type="evidence" value="ECO:0007669"/>
    <property type="project" value="TreeGrafter"/>
</dbReference>
<keyword evidence="4" id="KW-0445">Lipid transport</keyword>
<dbReference type="GO" id="GO:0005886">
    <property type="term" value="C:plasma membrane"/>
    <property type="evidence" value="ECO:0007669"/>
    <property type="project" value="TreeGrafter"/>
</dbReference>
<sequence length="454" mass="51889">MFVLVKVAAAPTLWEKFPFTNTCFSIADLPDSSSVTGIMDYVRPRSNSSIPEHSSSGDLRSPDGIISWHTCHLNSGNYNRRTKLPALMIKRSQINLWSILKQSIGKELTKITMPIVFNEPITFLQRIAEYMEYYELLQQAAVEENPLKRMEIVAAFAVSALACNWERVAKPFNPLLGETYELDRSSDLGVRIVCEQVSHHPPISAFHVDGDGFSFYGSIYPKVKFWGQSVIIEPKGVITVELHKSTDSLFCRSQSLHDQHGVMEIVSHSSGLKCKLHFKPTSNWFGKDGTNHIEGTILSRSKTRLRSLYGEWTKFLASCDPDSYDSNFTIWGKERQSYRARESSYKAHRSISDDSSIDIVLPLLTGSTLLWCAKPRPSCSREYYNFTSFAMMLNEYDSERDRNIPLTDSRLRPDVRHMENGDIEHATTEKSRLEEKQRQVTAQRKKDKNIWKPL</sequence>
<dbReference type="GO" id="GO:0005829">
    <property type="term" value="C:cytosol"/>
    <property type="evidence" value="ECO:0007669"/>
    <property type="project" value="TreeGrafter"/>
</dbReference>
<dbReference type="InterPro" id="IPR000648">
    <property type="entry name" value="Oxysterol-bd"/>
</dbReference>
<dbReference type="Gene3D" id="3.30.70.3490">
    <property type="match status" value="1"/>
</dbReference>
<evidence type="ECO:0000256" key="5">
    <source>
        <dbReference type="SAM" id="MobiDB-lite"/>
    </source>
</evidence>
<dbReference type="PANTHER" id="PTHR10972">
    <property type="entry name" value="OXYSTEROL-BINDING PROTEIN-RELATED"/>
    <property type="match status" value="1"/>
</dbReference>
<organism evidence="6 7">
    <name type="scientific">Soboliphyme baturini</name>
    <dbReference type="NCBI Taxonomy" id="241478"/>
    <lineage>
        <taxon>Eukaryota</taxon>
        <taxon>Metazoa</taxon>
        <taxon>Ecdysozoa</taxon>
        <taxon>Nematoda</taxon>
        <taxon>Enoplea</taxon>
        <taxon>Dorylaimia</taxon>
        <taxon>Dioctophymatida</taxon>
        <taxon>Dioctophymatoidea</taxon>
        <taxon>Soboliphymatidae</taxon>
        <taxon>Soboliphyme</taxon>
    </lineage>
</organism>
<reference evidence="6 7" key="1">
    <citation type="submission" date="2018-11" db="EMBL/GenBank/DDBJ databases">
        <authorList>
            <consortium name="Pathogen Informatics"/>
        </authorList>
    </citation>
    <scope>NUCLEOTIDE SEQUENCE [LARGE SCALE GENOMIC DNA]</scope>
</reference>
<name>A0A3P7ZSD3_9BILA</name>
<dbReference type="GO" id="GO:0120009">
    <property type="term" value="P:intermembrane lipid transfer"/>
    <property type="evidence" value="ECO:0007669"/>
    <property type="project" value="UniProtKB-ARBA"/>
</dbReference>
<dbReference type="Proteomes" id="UP000270296">
    <property type="component" value="Unassembled WGS sequence"/>
</dbReference>
<evidence type="ECO:0000256" key="3">
    <source>
        <dbReference type="RuleBase" id="RU003844"/>
    </source>
</evidence>
<dbReference type="FunFam" id="2.40.160.120:FF:000001">
    <property type="entry name" value="Oxysterol-binding protein"/>
    <property type="match status" value="1"/>
</dbReference>
<evidence type="ECO:0000256" key="2">
    <source>
        <dbReference type="ARBA" id="ARBA00023121"/>
    </source>
</evidence>
<accession>A0A3P7ZSD3</accession>
<dbReference type="Gene3D" id="2.40.160.120">
    <property type="match status" value="1"/>
</dbReference>
<comment type="similarity">
    <text evidence="1 3">Belongs to the OSBP family.</text>
</comment>
<evidence type="ECO:0000256" key="4">
    <source>
        <dbReference type="RuleBase" id="RU003845"/>
    </source>
</evidence>
<evidence type="ECO:0000313" key="7">
    <source>
        <dbReference type="Proteomes" id="UP000270296"/>
    </source>
</evidence>